<evidence type="ECO:0000313" key="2">
    <source>
        <dbReference type="Proteomes" id="UP000249061"/>
    </source>
</evidence>
<proteinExistence type="predicted"/>
<accession>A0A2W5TC45</accession>
<reference evidence="1 2" key="1">
    <citation type="submission" date="2017-08" db="EMBL/GenBank/DDBJ databases">
        <title>Infants hospitalized years apart are colonized by the same room-sourced microbial strains.</title>
        <authorList>
            <person name="Brooks B."/>
            <person name="Olm M.R."/>
            <person name="Firek B.A."/>
            <person name="Baker R."/>
            <person name="Thomas B.C."/>
            <person name="Morowitz M.J."/>
            <person name="Banfield J.F."/>
        </authorList>
    </citation>
    <scope>NUCLEOTIDE SEQUENCE [LARGE SCALE GENOMIC DNA]</scope>
    <source>
        <strain evidence="1">S2_003_000_R2_14</strain>
    </source>
</reference>
<evidence type="ECO:0000313" key="1">
    <source>
        <dbReference type="EMBL" id="PZR08955.1"/>
    </source>
</evidence>
<sequence length="188" mass="20004">MDAVATLCSSNTRARITFDHTTDTRFSSATDVLGCTNLNDPYTFTTQLYPGTYKVTVTRGGSGGSTLPNWATVSSTSFTVNAPQANVVFDVPIPPLHTVSGRITINGMDAVATLCSSSTRARITFEHLTDTRFSSATDVLGCTNLTDPYDFTTQLYPGIYKVTVTRGSSGGSTLPSWATVAVARLQVP</sequence>
<gene>
    <name evidence="1" type="ORF">DI536_24025</name>
</gene>
<dbReference type="AlphaFoldDB" id="A0A2W5TC45"/>
<protein>
    <submittedName>
        <fullName evidence="1">Uncharacterized protein</fullName>
    </submittedName>
</protein>
<comment type="caution">
    <text evidence="1">The sequence shown here is derived from an EMBL/GenBank/DDBJ whole genome shotgun (WGS) entry which is preliminary data.</text>
</comment>
<dbReference type="EMBL" id="QFQP01000023">
    <property type="protein sequence ID" value="PZR08955.1"/>
    <property type="molecule type" value="Genomic_DNA"/>
</dbReference>
<organism evidence="1 2">
    <name type="scientific">Archangium gephyra</name>
    <dbReference type="NCBI Taxonomy" id="48"/>
    <lineage>
        <taxon>Bacteria</taxon>
        <taxon>Pseudomonadati</taxon>
        <taxon>Myxococcota</taxon>
        <taxon>Myxococcia</taxon>
        <taxon>Myxococcales</taxon>
        <taxon>Cystobacterineae</taxon>
        <taxon>Archangiaceae</taxon>
        <taxon>Archangium</taxon>
    </lineage>
</organism>
<name>A0A2W5TC45_9BACT</name>
<dbReference type="Proteomes" id="UP000249061">
    <property type="component" value="Unassembled WGS sequence"/>
</dbReference>